<dbReference type="OrthoDB" id="4851513at2759"/>
<feature type="region of interest" description="Disordered" evidence="1">
    <location>
        <begin position="1"/>
        <end position="21"/>
    </location>
</feature>
<organism evidence="2 3">
    <name type="scientific">Verticillium longisporum</name>
    <name type="common">Verticillium dahliae var. longisporum</name>
    <dbReference type="NCBI Taxonomy" id="100787"/>
    <lineage>
        <taxon>Eukaryota</taxon>
        <taxon>Fungi</taxon>
        <taxon>Dikarya</taxon>
        <taxon>Ascomycota</taxon>
        <taxon>Pezizomycotina</taxon>
        <taxon>Sordariomycetes</taxon>
        <taxon>Hypocreomycetidae</taxon>
        <taxon>Glomerellales</taxon>
        <taxon>Plectosphaerellaceae</taxon>
        <taxon>Verticillium</taxon>
    </lineage>
</organism>
<sequence length="83" mass="9585">MAPGATAVRVGPLSHLSMSRERQRKAREALAQFQAEPIADRASVTDVTRKQRQSSYQKWQNFFRNVLGLDPDDIWLRLCKKEK</sequence>
<accession>A0A8I2Z6P8</accession>
<evidence type="ECO:0000313" key="3">
    <source>
        <dbReference type="Proteomes" id="UP000689129"/>
    </source>
</evidence>
<dbReference type="EMBL" id="JAEMWZ010000559">
    <property type="protein sequence ID" value="KAG7111057.1"/>
    <property type="molecule type" value="Genomic_DNA"/>
</dbReference>
<dbReference type="Proteomes" id="UP000689129">
    <property type="component" value="Unassembled WGS sequence"/>
</dbReference>
<comment type="caution">
    <text evidence="2">The sequence shown here is derived from an EMBL/GenBank/DDBJ whole genome shotgun (WGS) entry which is preliminary data.</text>
</comment>
<evidence type="ECO:0000256" key="1">
    <source>
        <dbReference type="SAM" id="MobiDB-lite"/>
    </source>
</evidence>
<proteinExistence type="predicted"/>
<gene>
    <name evidence="2" type="ORF">HYQ45_017251</name>
</gene>
<dbReference type="AlphaFoldDB" id="A0A8I2Z6P8"/>
<evidence type="ECO:0000313" key="2">
    <source>
        <dbReference type="EMBL" id="KAG7111057.1"/>
    </source>
</evidence>
<name>A0A8I2Z6P8_VERLO</name>
<protein>
    <submittedName>
        <fullName evidence="2">Uncharacterized protein</fullName>
    </submittedName>
</protein>
<reference evidence="2" key="1">
    <citation type="journal article" date="2021" name="Mol. Plant Pathol.">
        <title>A 20-kb lineage-specific genomic region tames virulence in pathogenic amphidiploid Verticillium longisporum.</title>
        <authorList>
            <person name="Harting R."/>
            <person name="Starke J."/>
            <person name="Kusch H."/>
            <person name="Poggeler S."/>
            <person name="Maurus I."/>
            <person name="Schluter R."/>
            <person name="Landesfeind M."/>
            <person name="Bulla I."/>
            <person name="Nowrousian M."/>
            <person name="de Jonge R."/>
            <person name="Stahlhut G."/>
            <person name="Hoff K.J."/>
            <person name="Asshauer K.P."/>
            <person name="Thurmer A."/>
            <person name="Stanke M."/>
            <person name="Daniel R."/>
            <person name="Morgenstern B."/>
            <person name="Thomma B.P.H.J."/>
            <person name="Kronstad J.W."/>
            <person name="Braus-Stromeyer S.A."/>
            <person name="Braus G.H."/>
        </authorList>
    </citation>
    <scope>NUCLEOTIDE SEQUENCE</scope>
    <source>
        <strain evidence="2">Vl32</strain>
    </source>
</reference>